<evidence type="ECO:0000256" key="5">
    <source>
        <dbReference type="ARBA" id="ARBA00048957"/>
    </source>
</evidence>
<protein>
    <recommendedName>
        <fullName evidence="1">mRNA m(6)A methyltransferase</fullName>
        <ecNumber evidence="1">2.1.1.348</ecNumber>
    </recommendedName>
</protein>
<comment type="caution">
    <text evidence="7">The sequence shown here is derived from an EMBL/GenBank/DDBJ whole genome shotgun (WGS) entry which is preliminary data.</text>
</comment>
<evidence type="ECO:0000256" key="4">
    <source>
        <dbReference type="ARBA" id="ARBA00022691"/>
    </source>
</evidence>
<proteinExistence type="inferred from homology"/>
<dbReference type="InterPro" id="IPR007757">
    <property type="entry name" value="MT-A70-like"/>
</dbReference>
<keyword evidence="2" id="KW-0489">Methyltransferase</keyword>
<dbReference type="GO" id="GO:0001734">
    <property type="term" value="F:mRNA m(6)A methyltransferase activity"/>
    <property type="evidence" value="ECO:0007669"/>
    <property type="project" value="UniProtKB-EC"/>
</dbReference>
<dbReference type="EC" id="2.1.1.348" evidence="1"/>
<evidence type="ECO:0000256" key="1">
    <source>
        <dbReference type="ARBA" id="ARBA00012160"/>
    </source>
</evidence>
<dbReference type="GO" id="GO:0032259">
    <property type="term" value="P:methylation"/>
    <property type="evidence" value="ECO:0007669"/>
    <property type="project" value="UniProtKB-KW"/>
</dbReference>
<dbReference type="SUPFAM" id="SSF53335">
    <property type="entry name" value="S-adenosyl-L-methionine-dependent methyltransferases"/>
    <property type="match status" value="1"/>
</dbReference>
<dbReference type="RefSeq" id="XP_064855024.1">
    <property type="nucleotide sequence ID" value="XM_064998952.1"/>
</dbReference>
<evidence type="ECO:0000313" key="8">
    <source>
        <dbReference type="Proteomes" id="UP001360560"/>
    </source>
</evidence>
<keyword evidence="4" id="KW-0949">S-adenosyl-L-methionine</keyword>
<accession>A0AAV5QSY1</accession>
<dbReference type="Proteomes" id="UP001360560">
    <property type="component" value="Unassembled WGS sequence"/>
</dbReference>
<evidence type="ECO:0000256" key="3">
    <source>
        <dbReference type="ARBA" id="ARBA00022679"/>
    </source>
</evidence>
<keyword evidence="3" id="KW-0808">Transferase</keyword>
<evidence type="ECO:0000313" key="7">
    <source>
        <dbReference type="EMBL" id="GMM38028.1"/>
    </source>
</evidence>
<reference evidence="7 8" key="1">
    <citation type="journal article" date="2023" name="Elife">
        <title>Identification of key yeast species and microbe-microbe interactions impacting larval growth of Drosophila in the wild.</title>
        <authorList>
            <person name="Mure A."/>
            <person name="Sugiura Y."/>
            <person name="Maeda R."/>
            <person name="Honda K."/>
            <person name="Sakurai N."/>
            <person name="Takahashi Y."/>
            <person name="Watada M."/>
            <person name="Katoh T."/>
            <person name="Gotoh A."/>
            <person name="Gotoh Y."/>
            <person name="Taniguchi I."/>
            <person name="Nakamura K."/>
            <person name="Hayashi T."/>
            <person name="Katayama T."/>
            <person name="Uemura T."/>
            <person name="Hattori Y."/>
        </authorList>
    </citation>
    <scope>NUCLEOTIDE SEQUENCE [LARGE SCALE GENOMIC DNA]</scope>
    <source>
        <strain evidence="7 8">SC-9</strain>
    </source>
</reference>
<keyword evidence="8" id="KW-1185">Reference proteome</keyword>
<comment type="catalytic activity">
    <reaction evidence="5">
        <text>an adenosine in mRNA + S-adenosyl-L-methionine = an N(6)-methyladenosine in mRNA + S-adenosyl-L-homocysteine + H(+)</text>
        <dbReference type="Rhea" id="RHEA:55584"/>
        <dbReference type="Rhea" id="RHEA-COMP:12414"/>
        <dbReference type="Rhea" id="RHEA-COMP:12417"/>
        <dbReference type="ChEBI" id="CHEBI:15378"/>
        <dbReference type="ChEBI" id="CHEBI:57856"/>
        <dbReference type="ChEBI" id="CHEBI:59789"/>
        <dbReference type="ChEBI" id="CHEBI:74411"/>
        <dbReference type="ChEBI" id="CHEBI:74449"/>
        <dbReference type="EC" id="2.1.1.348"/>
    </reaction>
</comment>
<dbReference type="Pfam" id="PF05063">
    <property type="entry name" value="MT-A70"/>
    <property type="match status" value="1"/>
</dbReference>
<comment type="similarity">
    <text evidence="6">Belongs to the MT-A70-like family.</text>
</comment>
<name>A0AAV5QSY1_9ASCO</name>
<dbReference type="PANTHER" id="PTHR12829">
    <property type="entry name" value="N6-ADENOSINE-METHYLTRANSFERASE"/>
    <property type="match status" value="1"/>
</dbReference>
<dbReference type="GO" id="GO:0005634">
    <property type="term" value="C:nucleus"/>
    <property type="evidence" value="ECO:0007669"/>
    <property type="project" value="TreeGrafter"/>
</dbReference>
<gene>
    <name evidence="7" type="ORF">DASC09_053530</name>
</gene>
<dbReference type="AlphaFoldDB" id="A0AAV5QSY1"/>
<dbReference type="PANTHER" id="PTHR12829:SF7">
    <property type="entry name" value="N6-ADENOSINE-METHYLTRANSFERASE CATALYTIC SUBUNIT"/>
    <property type="match status" value="1"/>
</dbReference>
<dbReference type="EMBL" id="BTFZ01000013">
    <property type="protein sequence ID" value="GMM38028.1"/>
    <property type="molecule type" value="Genomic_DNA"/>
</dbReference>
<sequence length="589" mass="69322">MLSSLVSFLLHSHHIITSNEKSVFETYYMFQDYNKVNDKVPPKDLENYLELLFQIKQISQTVIWFKPNSLNELYDELSVTNTDIQEDKTRLVRMKLDNYKFDIINVLELNILDQILHPSSNINKIDMSLNDCPTTKTSLNDFDSIMEFLEKPVSKKFRILNSTPSPAPATMNEILSLDYEIITTNLLEFETAGNQLNKEIIPKITPKRPFLETCTDESHAVQMARISKFECERDSYNKMKTVNKSYNRKDKHFQNDYLNITHNIDQKMYNKFPHDMRSCFEKKIHFIPYYKTSRKTANNNNNKAPFTNAYAGVNTDMSIGDCSYLDTCFKWDDCKYVHYYTCYPTSELDKQLVECQEFNKGIMKNNKIRTFYWHEPSGYNIRNELPAQWVKCDIYNINMSIFGKFGAIIVDPAWSIHMELQFQQIEDHKIISTPVQPLQDEGIIILWVTGRSYEVGKKCLETWGYEYVQELVWTKTNQLNRTICTGRTGHWLNHSKEHAIIGMKGRPQWLNRKIDVDLIVASAREASRKPDELYGIVERVVGPHCRKMELFGRQHNTRSGWFTIGDQIQDVNIYEEEVKRKYQKWLGRR</sequence>
<evidence type="ECO:0000256" key="2">
    <source>
        <dbReference type="ARBA" id="ARBA00022603"/>
    </source>
</evidence>
<dbReference type="PROSITE" id="PS51143">
    <property type="entry name" value="MT_A70"/>
    <property type="match status" value="1"/>
</dbReference>
<dbReference type="InterPro" id="IPR029063">
    <property type="entry name" value="SAM-dependent_MTases_sf"/>
</dbReference>
<evidence type="ECO:0000256" key="6">
    <source>
        <dbReference type="PROSITE-ProRule" id="PRU00489"/>
    </source>
</evidence>
<organism evidence="7 8">
    <name type="scientific">Saccharomycopsis crataegensis</name>
    <dbReference type="NCBI Taxonomy" id="43959"/>
    <lineage>
        <taxon>Eukaryota</taxon>
        <taxon>Fungi</taxon>
        <taxon>Dikarya</taxon>
        <taxon>Ascomycota</taxon>
        <taxon>Saccharomycotina</taxon>
        <taxon>Saccharomycetes</taxon>
        <taxon>Saccharomycopsidaceae</taxon>
        <taxon>Saccharomycopsis</taxon>
    </lineage>
</organism>
<dbReference type="GO" id="GO:0036396">
    <property type="term" value="C:RNA N6-methyladenosine methyltransferase complex"/>
    <property type="evidence" value="ECO:0007669"/>
    <property type="project" value="TreeGrafter"/>
</dbReference>
<dbReference type="GeneID" id="90076003"/>